<sequence length="649" mass="73114">MRRKQGFQLIKRDSQEEMEGEETTPTQNNLRVIHTNAKSSNEDGPSSPKRWRMPPLPRTKRDKEQHAAAAATERLRRRECSILIELIRTCLATNDIRTHLPAGAKSIHNLSQLDVLEVAANMLPDYIHDMISVRHILCDIEKLSKLGKRANVRNMECMRPRMNYGELHFNIGLLTENAINKDKPVFAKYGKTGPSTTAVAEFYRAQFQHNLQDALELVYTTNPKEFFVVSDRIQSMLDKVHGVGRRQNTDHFEHSSGECTHSRENLPLLDNDFENPCDCPEQTCEYPSTEESLGNFSLSPMLTVSIFYAFSVDQLASDLQCESERPNLNWPEGTQDNEFHFLDSEFTLGPEDIISLEGDERLDQPLTHCLPNEQTAGHCDSTGLSTSTLFERHSRVRKTARAPSNDGELPHTIRKQNLAQALDENGCVSEELSSETLANDDCIGKEHDFVELSENAMKYCQELDAIYGDMPTEDDDNHIDECIQILDEIGSLGCQSHRLVQEEEIEWSDIFEKCPPMGTRNSSNINEDLGNSENDSAVPQNICIWDDTDIGATEVFPTATANSPLHVGTVDELSSFVNNDTEPIDSDSNEGNFADTSIEACISNYDGNNHSDLFEIEISEIEWRDVIGSTTDDTDFLSPSDFHLDLFTP</sequence>
<evidence type="ECO:0000313" key="2">
    <source>
        <dbReference type="EMBL" id="VDL57791.1"/>
    </source>
</evidence>
<organism evidence="4">
    <name type="scientific">Hymenolepis diminuta</name>
    <name type="common">Rat tapeworm</name>
    <dbReference type="NCBI Taxonomy" id="6216"/>
    <lineage>
        <taxon>Eukaryota</taxon>
        <taxon>Metazoa</taxon>
        <taxon>Spiralia</taxon>
        <taxon>Lophotrochozoa</taxon>
        <taxon>Platyhelminthes</taxon>
        <taxon>Cestoda</taxon>
        <taxon>Eucestoda</taxon>
        <taxon>Cyclophyllidea</taxon>
        <taxon>Hymenolepididae</taxon>
        <taxon>Hymenolepis</taxon>
    </lineage>
</organism>
<protein>
    <submittedName>
        <fullName evidence="4">BHLH domain-containing protein</fullName>
    </submittedName>
</protein>
<gene>
    <name evidence="2" type="ORF">HDID_LOCUS5473</name>
</gene>
<dbReference type="WBParaSite" id="HDID_0000547501-mRNA-1">
    <property type="protein sequence ID" value="HDID_0000547501-mRNA-1"/>
    <property type="gene ID" value="HDID_0000547501"/>
</dbReference>
<name>A0A0R3SKL0_HYMDI</name>
<reference evidence="2 3" key="2">
    <citation type="submission" date="2018-11" db="EMBL/GenBank/DDBJ databases">
        <authorList>
            <consortium name="Pathogen Informatics"/>
        </authorList>
    </citation>
    <scope>NUCLEOTIDE SEQUENCE [LARGE SCALE GENOMIC DNA]</scope>
</reference>
<proteinExistence type="predicted"/>
<evidence type="ECO:0000313" key="3">
    <source>
        <dbReference type="Proteomes" id="UP000274504"/>
    </source>
</evidence>
<reference evidence="4" key="1">
    <citation type="submission" date="2017-02" db="UniProtKB">
        <authorList>
            <consortium name="WormBaseParasite"/>
        </authorList>
    </citation>
    <scope>IDENTIFICATION</scope>
</reference>
<evidence type="ECO:0000313" key="4">
    <source>
        <dbReference type="WBParaSite" id="HDID_0000547501-mRNA-1"/>
    </source>
</evidence>
<feature type="compositionally biased region" description="Polar residues" evidence="1">
    <location>
        <begin position="23"/>
        <end position="44"/>
    </location>
</feature>
<dbReference type="AlphaFoldDB" id="A0A0R3SKL0"/>
<dbReference type="Proteomes" id="UP000274504">
    <property type="component" value="Unassembled WGS sequence"/>
</dbReference>
<feature type="region of interest" description="Disordered" evidence="1">
    <location>
        <begin position="1"/>
        <end position="71"/>
    </location>
</feature>
<accession>A0A0R3SKL0</accession>
<evidence type="ECO:0000256" key="1">
    <source>
        <dbReference type="SAM" id="MobiDB-lite"/>
    </source>
</evidence>
<dbReference type="EMBL" id="UYSG01002856">
    <property type="protein sequence ID" value="VDL57791.1"/>
    <property type="molecule type" value="Genomic_DNA"/>
</dbReference>